<feature type="region of interest" description="Disordered" evidence="1">
    <location>
        <begin position="171"/>
        <end position="194"/>
    </location>
</feature>
<sequence length="194" mass="21797">MTRKSLPLQVDDLSHFSRALARQLGEASPPHLTLMNMLARAAGFQNLQHQRAVQAAAGRLAQAKTAAPADHRLIERTLTQFDASGRLLRWPSRRAVQTLALFGLWAVFPTDTLLSEAEVNRILLAEHDFKDPATLRRTMISCGLLTRQRDGSNYRRIEQEPPTEAKALISRLSARRKQRPEPTAARPVSRPPKR</sequence>
<dbReference type="Pfam" id="PF09860">
    <property type="entry name" value="DUF2087"/>
    <property type="match status" value="1"/>
</dbReference>
<dbReference type="RefSeq" id="WP_102859000.1">
    <property type="nucleotide sequence ID" value="NZ_CP010599.1"/>
</dbReference>
<evidence type="ECO:0000313" key="5">
    <source>
        <dbReference type="Proteomes" id="UP000236447"/>
    </source>
</evidence>
<reference evidence="3 6" key="3">
    <citation type="journal article" date="2017" name="Int. J. Syst. Evol. Microbiol.">
        <title>Adaptation of Surface-Associated Bacteria to the Open Ocean: A Genomically Distinct Subpopulation of Phaeobacter gallaeciensis Colonizes Pacific Mesozooplankton.</title>
        <authorList>
            <person name="Freese H.M."/>
            <person name="Methner A."/>
            <person name="Overmann J."/>
        </authorList>
    </citation>
    <scope>NUCLEOTIDE SEQUENCE [LARGE SCALE GENOMIC DNA]</scope>
    <source>
        <strain evidence="3 6">P66</strain>
    </source>
</reference>
<dbReference type="EMBL" id="CP010705">
    <property type="protein sequence ID" value="AUQ93644.1"/>
    <property type="molecule type" value="Genomic_DNA"/>
</dbReference>
<organism evidence="4 5">
    <name type="scientific">Phaeobacter inhibens</name>
    <dbReference type="NCBI Taxonomy" id="221822"/>
    <lineage>
        <taxon>Bacteria</taxon>
        <taxon>Pseudomonadati</taxon>
        <taxon>Pseudomonadota</taxon>
        <taxon>Alphaproteobacteria</taxon>
        <taxon>Rhodobacterales</taxon>
        <taxon>Roseobacteraceae</taxon>
        <taxon>Phaeobacter</taxon>
    </lineage>
</organism>
<dbReference type="Proteomes" id="UP000236536">
    <property type="component" value="Chromosome"/>
</dbReference>
<gene>
    <name evidence="3" type="ORF">PhaeoP66_00840</name>
    <name evidence="4" type="ORF">PhaeoP88_02497</name>
</gene>
<reference evidence="5 6" key="2">
    <citation type="journal article" date="2017" name="Genome Biol. Evol.">
        <title>Trajectories and Drivers of Genome Evolution in Surface-Associated Marine Phaeobacter.</title>
        <authorList>
            <person name="Freese H.M."/>
            <person name="Sikorski J."/>
            <person name="Bunk B."/>
            <person name="Scheuner C."/>
            <person name="Meier-Kolthoff J.P."/>
            <person name="Sproer C."/>
            <person name="Gram L."/>
            <person name="Overmann J."/>
        </authorList>
    </citation>
    <scope>NUCLEOTIDE SEQUENCE [LARGE SCALE GENOMIC DNA]</scope>
    <source>
        <strain evidence="3 6">P66</strain>
        <strain evidence="4 5">P88</strain>
    </source>
</reference>
<dbReference type="EMBL" id="CP010725">
    <property type="protein sequence ID" value="AUQ99852.1"/>
    <property type="molecule type" value="Genomic_DNA"/>
</dbReference>
<evidence type="ECO:0000256" key="1">
    <source>
        <dbReference type="SAM" id="MobiDB-lite"/>
    </source>
</evidence>
<evidence type="ECO:0000313" key="3">
    <source>
        <dbReference type="EMBL" id="AUQ93644.1"/>
    </source>
</evidence>
<keyword evidence="6" id="KW-1185">Reference proteome</keyword>
<evidence type="ECO:0000313" key="6">
    <source>
        <dbReference type="Proteomes" id="UP000236536"/>
    </source>
</evidence>
<feature type="domain" description="DUF2087" evidence="2">
    <location>
        <begin position="86"/>
        <end position="156"/>
    </location>
</feature>
<proteinExistence type="predicted"/>
<name>A0A2I7LVS4_9RHOB</name>
<protein>
    <recommendedName>
        <fullName evidence="2">DUF2087 domain-containing protein</fullName>
    </recommendedName>
</protein>
<evidence type="ECO:0000259" key="2">
    <source>
        <dbReference type="Pfam" id="PF09860"/>
    </source>
</evidence>
<dbReference type="InterPro" id="IPR018656">
    <property type="entry name" value="DUF2087"/>
</dbReference>
<dbReference type="AlphaFoldDB" id="A0A2I7LVS4"/>
<evidence type="ECO:0000313" key="4">
    <source>
        <dbReference type="EMBL" id="AUQ99852.1"/>
    </source>
</evidence>
<accession>A0A2I7LVS4</accession>
<reference evidence="4 5" key="1">
    <citation type="journal article" date="2017" name="Front. Microbiol.">
        <title>Phaeobacter piscinae sp. nov., a species of the Roseobacter group and potential aquaculture probiont.</title>
        <authorList>
            <person name="Sonnenschein E.C."/>
            <person name="Phippen C.B.W."/>
            <person name="Nielsen K.F."/>
            <person name="Mateiu R.V."/>
            <person name="Melchiorsen J."/>
            <person name="Gram L."/>
            <person name="Overmann J."/>
            <person name="Freese H.M."/>
        </authorList>
    </citation>
    <scope>NUCLEOTIDE SEQUENCE [LARGE SCALE GENOMIC DNA]</scope>
    <source>
        <strain evidence="4 5">P88</strain>
    </source>
</reference>
<dbReference type="Proteomes" id="UP000236447">
    <property type="component" value="Chromosome"/>
</dbReference>